<sequence length="314" mass="36607">MMQDAKKQLTSWIMENPPWTNVYGLARSLIALGTLLTLLFNPASVFFKTQNQVLDFSNTFSLFLLFPDFQYIEIIKAVCVCILVLVVIGWRPRLTGFFHWWISYSFQNSAVTLDGGDQIAAVFTLLLLPLTLTDPRKWHWAPYEESYAERRLEPYYRSLCWATLTVIRIQVAMLYFNSVVAKLMEEEWQNGTAVYYYLNDPMLGLPDALHGLFDFMLQSKLVMIPTWGTLIVQTIMFCALFAPKKYWRLVLFISIFMHEIFAVMLGLTSFSITVSGILVLFLIPAEKTVAWNHFTKPFFRYNFLNKRNRRKLFG</sequence>
<dbReference type="PANTHER" id="PTHR39535">
    <property type="entry name" value="SPORULATION-DELAYING PROTEIN SDPB"/>
    <property type="match status" value="1"/>
</dbReference>
<gene>
    <name evidence="7" type="ORF">AXI58_18200</name>
</gene>
<dbReference type="GO" id="GO:0012505">
    <property type="term" value="C:endomembrane system"/>
    <property type="evidence" value="ECO:0007669"/>
    <property type="project" value="UniProtKB-SubCell"/>
</dbReference>
<dbReference type="AlphaFoldDB" id="A0A150F5I3"/>
<proteinExistence type="predicted"/>
<dbReference type="Proteomes" id="UP000075430">
    <property type="component" value="Unassembled WGS sequence"/>
</dbReference>
<keyword evidence="8" id="KW-1185">Reference proteome</keyword>
<reference evidence="8" key="1">
    <citation type="submission" date="2016-02" db="EMBL/GenBank/DDBJ databases">
        <authorList>
            <person name="Dunlap C."/>
        </authorList>
    </citation>
    <scope>NUCLEOTIDE SEQUENCE [LARGE SCALE GENOMIC DNA]</scope>
    <source>
        <strain evidence="8">NRRL B-41092</strain>
    </source>
</reference>
<name>A0A150F5I3_9BACI</name>
<dbReference type="InterPro" id="IPR052964">
    <property type="entry name" value="Sporulation_signal_mat"/>
</dbReference>
<dbReference type="RefSeq" id="WP_061522187.1">
    <property type="nucleotide sequence ID" value="NZ_JARLZY010000011.1"/>
</dbReference>
<feature type="transmembrane region" description="Helical" evidence="5">
    <location>
        <begin position="71"/>
        <end position="90"/>
    </location>
</feature>
<keyword evidence="3 5" id="KW-1133">Transmembrane helix</keyword>
<evidence type="ECO:0000256" key="4">
    <source>
        <dbReference type="ARBA" id="ARBA00023136"/>
    </source>
</evidence>
<evidence type="ECO:0000256" key="5">
    <source>
        <dbReference type="SAM" id="Phobius"/>
    </source>
</evidence>
<keyword evidence="4 5" id="KW-0472">Membrane</keyword>
<evidence type="ECO:0000256" key="3">
    <source>
        <dbReference type="ARBA" id="ARBA00022989"/>
    </source>
</evidence>
<dbReference type="NCBIfam" id="TIGR04033">
    <property type="entry name" value="export_SdpB"/>
    <property type="match status" value="1"/>
</dbReference>
<dbReference type="OrthoDB" id="128729at2"/>
<dbReference type="PANTHER" id="PTHR39535:SF2">
    <property type="entry name" value="HTTM DOMAIN-CONTAINING PROTEIN"/>
    <property type="match status" value="1"/>
</dbReference>
<evidence type="ECO:0000256" key="2">
    <source>
        <dbReference type="ARBA" id="ARBA00022692"/>
    </source>
</evidence>
<evidence type="ECO:0000256" key="1">
    <source>
        <dbReference type="ARBA" id="ARBA00004127"/>
    </source>
</evidence>
<comment type="subcellular location">
    <subcellularLocation>
        <location evidence="1">Endomembrane system</location>
        <topology evidence="1">Multi-pass membrane protein</topology>
    </subcellularLocation>
</comment>
<feature type="domain" description="HTTM-like" evidence="6">
    <location>
        <begin position="15"/>
        <end position="286"/>
    </location>
</feature>
<organism evidence="7 8">
    <name type="scientific">Bacillus nakamurai</name>
    <dbReference type="NCBI Taxonomy" id="1793963"/>
    <lineage>
        <taxon>Bacteria</taxon>
        <taxon>Bacillati</taxon>
        <taxon>Bacillota</taxon>
        <taxon>Bacilli</taxon>
        <taxon>Bacillales</taxon>
        <taxon>Bacillaceae</taxon>
        <taxon>Bacillus</taxon>
    </lineage>
</organism>
<evidence type="ECO:0000313" key="8">
    <source>
        <dbReference type="Proteomes" id="UP000075430"/>
    </source>
</evidence>
<dbReference type="EMBL" id="LSBA01000019">
    <property type="protein sequence ID" value="KXZ17681.1"/>
    <property type="molecule type" value="Genomic_DNA"/>
</dbReference>
<evidence type="ECO:0000313" key="7">
    <source>
        <dbReference type="EMBL" id="KXZ17681.1"/>
    </source>
</evidence>
<dbReference type="STRING" id="1793963.AXI58_18200"/>
<dbReference type="InterPro" id="IPR011020">
    <property type="entry name" value="HTTM-like"/>
</dbReference>
<feature type="transmembrane region" description="Helical" evidence="5">
    <location>
        <begin position="249"/>
        <end position="282"/>
    </location>
</feature>
<keyword evidence="2 5" id="KW-0812">Transmembrane</keyword>
<feature type="transmembrane region" description="Helical" evidence="5">
    <location>
        <begin position="159"/>
        <end position="176"/>
    </location>
</feature>
<feature type="transmembrane region" description="Helical" evidence="5">
    <location>
        <begin position="222"/>
        <end position="242"/>
    </location>
</feature>
<dbReference type="SMART" id="SM00752">
    <property type="entry name" value="HTTM"/>
    <property type="match status" value="1"/>
</dbReference>
<evidence type="ECO:0000259" key="6">
    <source>
        <dbReference type="SMART" id="SM00752"/>
    </source>
</evidence>
<accession>A0A150F5I3</accession>
<dbReference type="InterPro" id="IPR023894">
    <property type="entry name" value="Sporulation_SdpB"/>
</dbReference>
<comment type="caution">
    <text evidence="7">The sequence shown here is derived from an EMBL/GenBank/DDBJ whole genome shotgun (WGS) entry which is preliminary data.</text>
</comment>
<protein>
    <recommendedName>
        <fullName evidence="6">HTTM-like domain-containing protein</fullName>
    </recommendedName>
</protein>